<dbReference type="PRINTS" id="PR00237">
    <property type="entry name" value="GPCRRHODOPSN"/>
</dbReference>
<dbReference type="AlphaFoldDB" id="A0A6P8HRL5"/>
<keyword evidence="7" id="KW-0675">Receptor</keyword>
<feature type="transmembrane region" description="Helical" evidence="10">
    <location>
        <begin position="159"/>
        <end position="179"/>
    </location>
</feature>
<feature type="transmembrane region" description="Helical" evidence="10">
    <location>
        <begin position="74"/>
        <end position="100"/>
    </location>
</feature>
<dbReference type="Proteomes" id="UP000515163">
    <property type="component" value="Unplaced"/>
</dbReference>
<protein>
    <submittedName>
        <fullName evidence="13">Melanocyte-stimulating hormone receptor-like</fullName>
    </submittedName>
</protein>
<keyword evidence="9" id="KW-0807">Transducer</keyword>
<sequence length="403" mass="45206">MDASFAMLVASNESQTTASNETASTTTLIESLGPVYLNSGIFIAVLSIVATFGNGLLLLAIWKDPYRTFRVPPTVLVTGLAVADFLTGFLVGPAIAYVRIAPQSERHTKRFTVVGKAGKTLSFLTMNASYFVLLFLTWNQFAAVRFPHQHRNFISNRKVTVCVVGIWLYAISFSLLPFCGIDPEIVNKLDFYMHTTVFIVLLVIAYLCLFFAFQNQVHRITLATTQHSVHGANHARRQGLGFTRSRKRSERQFTILTLVLVSFIIICTLPSLILQLLTIYWTPTSFEEKRSILIALEVCSDVLFLKFALDPFIYCWRLASYRKALKSVLMFGRVSVVRENPFSFTKTAQPRRGMANCVMPLSSGRRESYMMSIQQGSATGRYDDQGENESHSAIITSLRAARL</sequence>
<keyword evidence="6 10" id="KW-0472">Membrane</keyword>
<evidence type="ECO:0000256" key="2">
    <source>
        <dbReference type="ARBA" id="ARBA00022475"/>
    </source>
</evidence>
<dbReference type="InterPro" id="IPR000276">
    <property type="entry name" value="GPCR_Rhodpsn"/>
</dbReference>
<dbReference type="CDD" id="cd00637">
    <property type="entry name" value="7tm_classA_rhodopsin-like"/>
    <property type="match status" value="1"/>
</dbReference>
<evidence type="ECO:0000256" key="7">
    <source>
        <dbReference type="ARBA" id="ARBA00023170"/>
    </source>
</evidence>
<proteinExistence type="predicted"/>
<dbReference type="GeneID" id="116295357"/>
<dbReference type="Gene3D" id="1.20.1070.10">
    <property type="entry name" value="Rhodopsin 7-helix transmembrane proteins"/>
    <property type="match status" value="1"/>
</dbReference>
<dbReference type="FunCoup" id="A0A6P8HRL5">
    <property type="interactions" value="389"/>
</dbReference>
<reference evidence="13" key="1">
    <citation type="submission" date="2025-08" db="UniProtKB">
        <authorList>
            <consortium name="RefSeq"/>
        </authorList>
    </citation>
    <scope>IDENTIFICATION</scope>
    <source>
        <tissue evidence="13">Tentacle</tissue>
    </source>
</reference>
<dbReference type="Pfam" id="PF00001">
    <property type="entry name" value="7tm_1"/>
    <property type="match status" value="1"/>
</dbReference>
<dbReference type="PANTHER" id="PTHR24246:SF27">
    <property type="entry name" value="ADENOSINE RECEPTOR, ISOFORM A"/>
    <property type="match status" value="1"/>
</dbReference>
<evidence type="ECO:0000256" key="6">
    <source>
        <dbReference type="ARBA" id="ARBA00023136"/>
    </source>
</evidence>
<gene>
    <name evidence="13" type="primary">LOC116295357</name>
</gene>
<evidence type="ECO:0000256" key="8">
    <source>
        <dbReference type="ARBA" id="ARBA00023180"/>
    </source>
</evidence>
<dbReference type="OrthoDB" id="5959728at2759"/>
<dbReference type="InterPro" id="IPR017452">
    <property type="entry name" value="GPCR_Rhodpsn_7TM"/>
</dbReference>
<keyword evidence="12" id="KW-1185">Reference proteome</keyword>
<evidence type="ECO:0000256" key="10">
    <source>
        <dbReference type="SAM" id="Phobius"/>
    </source>
</evidence>
<comment type="subcellular location">
    <subcellularLocation>
        <location evidence="1">Cell membrane</location>
        <topology evidence="1">Multi-pass membrane protein</topology>
    </subcellularLocation>
</comment>
<keyword evidence="5" id="KW-0297">G-protein coupled receptor</keyword>
<dbReference type="PANTHER" id="PTHR24246">
    <property type="entry name" value="OLFACTORY RECEPTOR AND ADENOSINE RECEPTOR"/>
    <property type="match status" value="1"/>
</dbReference>
<feature type="domain" description="G-protein coupled receptors family 1 profile" evidence="11">
    <location>
        <begin position="53"/>
        <end position="314"/>
    </location>
</feature>
<accession>A0A6P8HRL5</accession>
<keyword evidence="3 10" id="KW-0812">Transmembrane</keyword>
<dbReference type="RefSeq" id="XP_031559014.1">
    <property type="nucleotide sequence ID" value="XM_031703154.1"/>
</dbReference>
<dbReference type="KEGG" id="aten:116295357"/>
<evidence type="ECO:0000256" key="3">
    <source>
        <dbReference type="ARBA" id="ARBA00022692"/>
    </source>
</evidence>
<evidence type="ECO:0000259" key="11">
    <source>
        <dbReference type="PROSITE" id="PS50262"/>
    </source>
</evidence>
<evidence type="ECO:0000256" key="1">
    <source>
        <dbReference type="ARBA" id="ARBA00004651"/>
    </source>
</evidence>
<evidence type="ECO:0000256" key="9">
    <source>
        <dbReference type="ARBA" id="ARBA00023224"/>
    </source>
</evidence>
<keyword evidence="8" id="KW-0325">Glycoprotein</keyword>
<organism evidence="12 13">
    <name type="scientific">Actinia tenebrosa</name>
    <name type="common">Australian red waratah sea anemone</name>
    <dbReference type="NCBI Taxonomy" id="6105"/>
    <lineage>
        <taxon>Eukaryota</taxon>
        <taxon>Metazoa</taxon>
        <taxon>Cnidaria</taxon>
        <taxon>Anthozoa</taxon>
        <taxon>Hexacorallia</taxon>
        <taxon>Actiniaria</taxon>
        <taxon>Actiniidae</taxon>
        <taxon>Actinia</taxon>
    </lineage>
</organism>
<keyword evidence="2" id="KW-1003">Cell membrane</keyword>
<feature type="transmembrane region" description="Helical" evidence="10">
    <location>
        <begin position="191"/>
        <end position="213"/>
    </location>
</feature>
<feature type="transmembrane region" description="Helical" evidence="10">
    <location>
        <begin position="292"/>
        <end position="316"/>
    </location>
</feature>
<dbReference type="SUPFAM" id="SSF81321">
    <property type="entry name" value="Family A G protein-coupled receptor-like"/>
    <property type="match status" value="1"/>
</dbReference>
<dbReference type="GO" id="GO:0005886">
    <property type="term" value="C:plasma membrane"/>
    <property type="evidence" value="ECO:0007669"/>
    <property type="project" value="UniProtKB-SubCell"/>
</dbReference>
<evidence type="ECO:0000313" key="12">
    <source>
        <dbReference type="Proteomes" id="UP000515163"/>
    </source>
</evidence>
<evidence type="ECO:0000313" key="13">
    <source>
        <dbReference type="RefSeq" id="XP_031559014.1"/>
    </source>
</evidence>
<evidence type="ECO:0000256" key="4">
    <source>
        <dbReference type="ARBA" id="ARBA00022989"/>
    </source>
</evidence>
<feature type="transmembrane region" description="Helical" evidence="10">
    <location>
        <begin position="253"/>
        <end position="280"/>
    </location>
</feature>
<dbReference type="InParanoid" id="A0A6P8HRL5"/>
<feature type="transmembrane region" description="Helical" evidence="10">
    <location>
        <begin position="120"/>
        <end position="138"/>
    </location>
</feature>
<dbReference type="PROSITE" id="PS50262">
    <property type="entry name" value="G_PROTEIN_RECEP_F1_2"/>
    <property type="match status" value="1"/>
</dbReference>
<name>A0A6P8HRL5_ACTTE</name>
<feature type="transmembrane region" description="Helical" evidence="10">
    <location>
        <begin position="41"/>
        <end position="62"/>
    </location>
</feature>
<evidence type="ECO:0000256" key="5">
    <source>
        <dbReference type="ARBA" id="ARBA00023040"/>
    </source>
</evidence>
<keyword evidence="4 10" id="KW-1133">Transmembrane helix</keyword>
<dbReference type="GO" id="GO:0004930">
    <property type="term" value="F:G protein-coupled receptor activity"/>
    <property type="evidence" value="ECO:0007669"/>
    <property type="project" value="UniProtKB-KW"/>
</dbReference>